<feature type="domain" description="NAD-dependent epimerase/dehydratase" evidence="2">
    <location>
        <begin position="5"/>
        <end position="238"/>
    </location>
</feature>
<dbReference type="RefSeq" id="WP_186995944.1">
    <property type="nucleotide sequence ID" value="NZ_JACOQK010000001.1"/>
</dbReference>
<dbReference type="PANTHER" id="PTHR43000">
    <property type="entry name" value="DTDP-D-GLUCOSE 4,6-DEHYDRATASE-RELATED"/>
    <property type="match status" value="1"/>
</dbReference>
<organism evidence="3 4">
    <name type="scientific">Clostridium facile</name>
    <dbReference type="NCBI Taxonomy" id="2763035"/>
    <lineage>
        <taxon>Bacteria</taxon>
        <taxon>Bacillati</taxon>
        <taxon>Bacillota</taxon>
        <taxon>Clostridia</taxon>
        <taxon>Eubacteriales</taxon>
        <taxon>Clostridiaceae</taxon>
        <taxon>Clostridium</taxon>
    </lineage>
</organism>
<dbReference type="InterPro" id="IPR001509">
    <property type="entry name" value="Epimerase_deHydtase"/>
</dbReference>
<keyword evidence="4" id="KW-1185">Reference proteome</keyword>
<dbReference type="InterPro" id="IPR036291">
    <property type="entry name" value="NAD(P)-bd_dom_sf"/>
</dbReference>
<dbReference type="Gene3D" id="3.90.25.10">
    <property type="entry name" value="UDP-galactose 4-epimerase, domain 1"/>
    <property type="match status" value="1"/>
</dbReference>
<comment type="caution">
    <text evidence="3">The sequence shown here is derived from an EMBL/GenBank/DDBJ whole genome shotgun (WGS) entry which is preliminary data.</text>
</comment>
<gene>
    <name evidence="3" type="ORF">H8Z77_01465</name>
</gene>
<evidence type="ECO:0000256" key="1">
    <source>
        <dbReference type="ARBA" id="ARBA00007637"/>
    </source>
</evidence>
<dbReference type="SUPFAM" id="SSF51735">
    <property type="entry name" value="NAD(P)-binding Rossmann-fold domains"/>
    <property type="match status" value="1"/>
</dbReference>
<protein>
    <submittedName>
        <fullName evidence="3">GDP-mannose 4,6-dehydratase</fullName>
    </submittedName>
</protein>
<accession>A0ABR7INK9</accession>
<dbReference type="Pfam" id="PF01370">
    <property type="entry name" value="Epimerase"/>
    <property type="match status" value="1"/>
</dbReference>
<dbReference type="EMBL" id="JACOQK010000001">
    <property type="protein sequence ID" value="MBC5786696.1"/>
    <property type="molecule type" value="Genomic_DNA"/>
</dbReference>
<dbReference type="Proteomes" id="UP000649151">
    <property type="component" value="Unassembled WGS sequence"/>
</dbReference>
<name>A0ABR7INK9_9CLOT</name>
<evidence type="ECO:0000313" key="3">
    <source>
        <dbReference type="EMBL" id="MBC5786696.1"/>
    </source>
</evidence>
<dbReference type="Gene3D" id="3.40.50.720">
    <property type="entry name" value="NAD(P)-binding Rossmann-like Domain"/>
    <property type="match status" value="1"/>
</dbReference>
<proteinExistence type="inferred from homology"/>
<reference evidence="3 4" key="1">
    <citation type="submission" date="2020-08" db="EMBL/GenBank/DDBJ databases">
        <title>Genome public.</title>
        <authorList>
            <person name="Liu C."/>
            <person name="Sun Q."/>
        </authorList>
    </citation>
    <scope>NUCLEOTIDE SEQUENCE [LARGE SCALE GENOMIC DNA]</scope>
    <source>
        <strain evidence="3 4">NSJ-27</strain>
    </source>
</reference>
<sequence length="313" mass="34997">MANFLVTGAAGFIGSHLAKKLVIDGHQVTTIDNLSTGFIENIPSGVKFIEGNDYDPDIIAKLGEQKFDAIFHIAGQSGGMTSFDDPIYDMNSNIASTLILLDYAKRTGCNRFIYASSMSVYGDENPCPVTEESEIKPKTFYAVGKLASEHYMRIYSTFGIRCTSLRFNNTYGIGQNMQNLRQGMVSIFLAQAVNTKRIHVMGDKERFRDFTHVSDNVKACLLAAQGQEESFYNVYNVCTNRKTTCEELIAEICKHLPYSVEIEYSGSTPGDQFGIYCDYTKIQEKLGWEPTVQLESGIKEMVEWALDNKTNNT</sequence>
<comment type="similarity">
    <text evidence="1">Belongs to the NAD(P)-dependent epimerase/dehydratase family.</text>
</comment>
<evidence type="ECO:0000259" key="2">
    <source>
        <dbReference type="Pfam" id="PF01370"/>
    </source>
</evidence>
<evidence type="ECO:0000313" key="4">
    <source>
        <dbReference type="Proteomes" id="UP000649151"/>
    </source>
</evidence>